<dbReference type="InterPro" id="IPR036457">
    <property type="entry name" value="PPM-type-like_dom_sf"/>
</dbReference>
<proteinExistence type="predicted"/>
<evidence type="ECO:0000313" key="1">
    <source>
        <dbReference type="EMBL" id="VVM05372.1"/>
    </source>
</evidence>
<protein>
    <submittedName>
        <fullName evidence="1">PP2C-family Ser/Thr phosphatase</fullName>
        <ecNumber evidence="1">3.1.3.16</ecNumber>
    </submittedName>
</protein>
<keyword evidence="1" id="KW-0378">Hydrolase</keyword>
<reference evidence="1 2" key="1">
    <citation type="submission" date="2019-09" db="EMBL/GenBank/DDBJ databases">
        <authorList>
            <person name="Cremers G."/>
        </authorList>
    </citation>
    <scope>NUCLEOTIDE SEQUENCE [LARGE SCALE GENOMIC DNA]</scope>
    <source>
        <strain evidence="1">4A</strain>
    </source>
</reference>
<dbReference type="Proteomes" id="UP000334923">
    <property type="component" value="Unassembled WGS sequence"/>
</dbReference>
<dbReference type="SUPFAM" id="SSF81606">
    <property type="entry name" value="PP2C-like"/>
    <property type="match status" value="1"/>
</dbReference>
<sequence>MAFQLAMDTFLEAFLLQLSLSSEALLGYVARADQTIKESQETHPMLARMGSTIVAAIGDGRRPRMIHLGDSRFYWFRGRKGFFQSKDHSVLQTLCDAGIIGPEEIRSRPNRNILLRYLPLLHRRILGSGAGRGWGEESLPGCQRLRLAPVDGGAPATEGIGPRGRRQLYRDRRAGRRERKAMDRFGLRCTGCRTMLHRLTGGTGMGFCCRLDSRNRGVGGRAFLAADRLREASRT</sequence>
<keyword evidence="2" id="KW-1185">Reference proteome</keyword>
<accession>A0A5E6M7N0</accession>
<dbReference type="GO" id="GO:0004722">
    <property type="term" value="F:protein serine/threonine phosphatase activity"/>
    <property type="evidence" value="ECO:0007669"/>
    <property type="project" value="UniProtKB-EC"/>
</dbReference>
<dbReference type="EMBL" id="CABFVA020000021">
    <property type="protein sequence ID" value="VVM05372.1"/>
    <property type="molecule type" value="Genomic_DNA"/>
</dbReference>
<dbReference type="AlphaFoldDB" id="A0A5E6M7N0"/>
<dbReference type="EC" id="3.1.3.16" evidence="1"/>
<gene>
    <name evidence="1" type="primary">pstP</name>
    <name evidence="1" type="ORF">MAMT_00624</name>
</gene>
<dbReference type="Gene3D" id="3.60.40.10">
    <property type="entry name" value="PPM-type phosphatase domain"/>
    <property type="match status" value="1"/>
</dbReference>
<name>A0A5E6M7N0_9BACT</name>
<organism evidence="1 2">
    <name type="scientific">Methylacidimicrobium tartarophylax</name>
    <dbReference type="NCBI Taxonomy" id="1041768"/>
    <lineage>
        <taxon>Bacteria</taxon>
        <taxon>Pseudomonadati</taxon>
        <taxon>Verrucomicrobiota</taxon>
        <taxon>Methylacidimicrobium</taxon>
    </lineage>
</organism>
<evidence type="ECO:0000313" key="2">
    <source>
        <dbReference type="Proteomes" id="UP000334923"/>
    </source>
</evidence>